<feature type="region of interest" description="Disordered" evidence="4">
    <location>
        <begin position="398"/>
        <end position="432"/>
    </location>
</feature>
<dbReference type="Gene3D" id="3.40.395.10">
    <property type="entry name" value="Adenoviral Proteinase, Chain A"/>
    <property type="match status" value="1"/>
</dbReference>
<feature type="compositionally biased region" description="Basic and acidic residues" evidence="4">
    <location>
        <begin position="586"/>
        <end position="606"/>
    </location>
</feature>
<proteinExistence type="inferred from homology"/>
<dbReference type="SUPFAM" id="SSF54001">
    <property type="entry name" value="Cysteine proteinases"/>
    <property type="match status" value="1"/>
</dbReference>
<feature type="compositionally biased region" description="Acidic residues" evidence="4">
    <location>
        <begin position="61"/>
        <end position="73"/>
    </location>
</feature>
<dbReference type="PROSITE" id="PS50600">
    <property type="entry name" value="ULP_PROTEASE"/>
    <property type="match status" value="1"/>
</dbReference>
<dbReference type="GO" id="GO:0006508">
    <property type="term" value="P:proteolysis"/>
    <property type="evidence" value="ECO:0007669"/>
    <property type="project" value="UniProtKB-KW"/>
</dbReference>
<comment type="similarity">
    <text evidence="1">Belongs to the peptidase C48 family.</text>
</comment>
<evidence type="ECO:0000313" key="6">
    <source>
        <dbReference type="EMBL" id="KUI64048.1"/>
    </source>
</evidence>
<feature type="region of interest" description="Disordered" evidence="4">
    <location>
        <begin position="161"/>
        <end position="211"/>
    </location>
</feature>
<dbReference type="GO" id="GO:0008234">
    <property type="term" value="F:cysteine-type peptidase activity"/>
    <property type="evidence" value="ECO:0007669"/>
    <property type="project" value="InterPro"/>
</dbReference>
<dbReference type="Proteomes" id="UP000078559">
    <property type="component" value="Unassembled WGS sequence"/>
</dbReference>
<keyword evidence="3" id="KW-0378">Hydrolase</keyword>
<evidence type="ECO:0000313" key="7">
    <source>
        <dbReference type="Proteomes" id="UP000078559"/>
    </source>
</evidence>
<reference evidence="6" key="1">
    <citation type="submission" date="2014-12" db="EMBL/GenBank/DDBJ databases">
        <title>Genome Sequence of Valsa Canker Pathogens Uncovers a Specific Adaption of Colonization on Woody Bark.</title>
        <authorList>
            <person name="Yin Z."/>
            <person name="Liu H."/>
            <person name="Gao X."/>
            <person name="Li Z."/>
            <person name="Song N."/>
            <person name="Ke X."/>
            <person name="Dai Q."/>
            <person name="Wu Y."/>
            <person name="Sun Y."/>
            <person name="Xu J.-R."/>
            <person name="Kang Z.K."/>
            <person name="Wang L."/>
            <person name="Huang L."/>
        </authorList>
    </citation>
    <scope>NUCLEOTIDE SEQUENCE [LARGE SCALE GENOMIC DNA]</scope>
    <source>
        <strain evidence="6">03-8</strain>
    </source>
</reference>
<name>A0A194VJ93_CYTMA</name>
<feature type="compositionally biased region" description="Low complexity" evidence="4">
    <location>
        <begin position="82"/>
        <end position="98"/>
    </location>
</feature>
<keyword evidence="2" id="KW-0645">Protease</keyword>
<feature type="region of interest" description="Disordered" evidence="4">
    <location>
        <begin position="579"/>
        <end position="606"/>
    </location>
</feature>
<sequence>MVAEDFARDLQELQSAWLRCRDKSRKELSRAFRTLIKSFCLNGPGDSDSDGCEHGIASEEDRNDADTGQEEQSDADHDNGDKVNLVDTDNTNDTSDADPQSQPERRLPSDKSLFAPWAMTFLPRRLLHDCLEAELPLYQRLQRPTRGKTFMLQLAKTIMETWPAPKPPEPRPRHRPGADQSSSSMTNTARGRGKRTKGKKKNKQPFRYPDTSDQEAYLADATSEDKLFNILALFFGTPSFKTRRFWDLFKRLDATRDNFFPIYYATLEAGLARQHHQPPTSPSSIVCCLDPDSKSHRMKPYRLILQPADLPESNDTVPQEDVTHQREASASLGFHSSSPPEENRSIQIVVPEAAGLSQQHPAVVVQDGYSDDDFSISMSLDMGSPPRCAVDQDDSILSASAEQQQQQQQQQQQHIGNGSHGSGLEGSPIPLAIEHGRGGLEAIANLSLHVDNTDRDNPSPPPVTPSPNQTARDHAPPGRPVEIKSPSLNTTALKRTSPPIGTPLIDYIDYTVDASPFPSTSPSKRARLGPEYRSAWDDLKEQDIERLADGNGWLNDSIVASLSAMAACSIHRSEMVDPVLLDDDSKDNGNKDGKKDGNGKKDEQHLSRDSACNIINNIDDADDNYDHDHPSWAIPLRGLFEEGHATMLLGCFQAGAHWRSFEAHPARLHLKVYDSSSSRPSSPSSSSGSPGPQAAGRLKPDVRNKIAALFAHVFPHGSSSLDSWTVDATAPCAQQQNGNDCGIYSIVCLLRLATGTDPSLELSSEQASVWRMVMRALAEKTTCVSVMPWEVNTKIAAAEIPQISPEAGGSGQQQQSTEQQVDPDTAMRPLIDGVVRIARVYIKRYAERKEQAEEGLRHMEQIQHTLGRLAVAIGKAQAELVPMVDMSTKEYCRLAQAIDALKMPFTTKDLPQQQDMVAKLEAQARATYLAGRAWQRRLQTQQASLERLRVLDIEAGVSRVREVVAGYNELIARQEETLEKLAG</sequence>
<evidence type="ECO:0000256" key="4">
    <source>
        <dbReference type="SAM" id="MobiDB-lite"/>
    </source>
</evidence>
<feature type="region of interest" description="Disordered" evidence="4">
    <location>
        <begin position="308"/>
        <end position="343"/>
    </location>
</feature>
<gene>
    <name evidence="6" type="ORF">VM1G_10828</name>
</gene>
<dbReference type="InterPro" id="IPR003653">
    <property type="entry name" value="Peptidase_C48_C"/>
</dbReference>
<feature type="region of interest" description="Disordered" evidence="4">
    <location>
        <begin position="674"/>
        <end position="698"/>
    </location>
</feature>
<feature type="compositionally biased region" description="Low complexity" evidence="4">
    <location>
        <begin position="403"/>
        <end position="413"/>
    </location>
</feature>
<dbReference type="InterPro" id="IPR038765">
    <property type="entry name" value="Papain-like_cys_pep_sf"/>
</dbReference>
<feature type="region of interest" description="Disordered" evidence="4">
    <location>
        <begin position="40"/>
        <end position="110"/>
    </location>
</feature>
<feature type="region of interest" description="Disordered" evidence="4">
    <location>
        <begin position="450"/>
        <end position="500"/>
    </location>
</feature>
<accession>A0A194VJ93</accession>
<protein>
    <recommendedName>
        <fullName evidence="5">Ubiquitin-like protease family profile domain-containing protein</fullName>
    </recommendedName>
</protein>
<feature type="domain" description="Ubiquitin-like protease family profile" evidence="5">
    <location>
        <begin position="537"/>
        <end position="752"/>
    </location>
</feature>
<organism evidence="6 7">
    <name type="scientific">Cytospora mali</name>
    <name type="common">Apple Valsa canker fungus</name>
    <name type="synonym">Valsa mali</name>
    <dbReference type="NCBI Taxonomy" id="578113"/>
    <lineage>
        <taxon>Eukaryota</taxon>
        <taxon>Fungi</taxon>
        <taxon>Dikarya</taxon>
        <taxon>Ascomycota</taxon>
        <taxon>Pezizomycotina</taxon>
        <taxon>Sordariomycetes</taxon>
        <taxon>Sordariomycetidae</taxon>
        <taxon>Diaporthales</taxon>
        <taxon>Cytosporaceae</taxon>
        <taxon>Cytospora</taxon>
    </lineage>
</organism>
<feature type="compositionally biased region" description="Basic residues" evidence="4">
    <location>
        <begin position="191"/>
        <end position="204"/>
    </location>
</feature>
<dbReference type="GO" id="GO:0019783">
    <property type="term" value="F:ubiquitin-like protein peptidase activity"/>
    <property type="evidence" value="ECO:0007669"/>
    <property type="project" value="UniProtKB-ARBA"/>
</dbReference>
<keyword evidence="7" id="KW-1185">Reference proteome</keyword>
<dbReference type="AlphaFoldDB" id="A0A194VJ93"/>
<feature type="compositionally biased region" description="Basic and acidic residues" evidence="4">
    <location>
        <begin position="51"/>
        <end position="60"/>
    </location>
</feature>
<dbReference type="OrthoDB" id="5251554at2759"/>
<feature type="compositionally biased region" description="Low complexity" evidence="4">
    <location>
        <begin position="675"/>
        <end position="692"/>
    </location>
</feature>
<evidence type="ECO:0000259" key="5">
    <source>
        <dbReference type="PROSITE" id="PS50600"/>
    </source>
</evidence>
<evidence type="ECO:0000256" key="3">
    <source>
        <dbReference type="ARBA" id="ARBA00022801"/>
    </source>
</evidence>
<evidence type="ECO:0000256" key="1">
    <source>
        <dbReference type="ARBA" id="ARBA00005234"/>
    </source>
</evidence>
<dbReference type="EMBL" id="KN796118">
    <property type="protein sequence ID" value="KUI64048.1"/>
    <property type="molecule type" value="Genomic_DNA"/>
</dbReference>
<evidence type="ECO:0000256" key="2">
    <source>
        <dbReference type="ARBA" id="ARBA00022670"/>
    </source>
</evidence>
<feature type="region of interest" description="Disordered" evidence="4">
    <location>
        <begin position="804"/>
        <end position="825"/>
    </location>
</feature>
<dbReference type="SMR" id="A0A194VJ93"/>